<proteinExistence type="predicted"/>
<dbReference type="GO" id="GO:0008270">
    <property type="term" value="F:zinc ion binding"/>
    <property type="evidence" value="ECO:0007669"/>
    <property type="project" value="UniProtKB-KW"/>
</dbReference>
<dbReference type="InterPro" id="IPR001841">
    <property type="entry name" value="Znf_RING"/>
</dbReference>
<dbReference type="InterPro" id="IPR017907">
    <property type="entry name" value="Znf_RING_CS"/>
</dbReference>
<dbReference type="PANTHER" id="PTHR10131:SF157">
    <property type="entry name" value="RECEPTOR-ASSOCIATED FACTOR, PUTATIVE-RELATED"/>
    <property type="match status" value="1"/>
</dbReference>
<dbReference type="InterPro" id="IPR018957">
    <property type="entry name" value="Znf_C3HC4_RING-type"/>
</dbReference>
<comment type="caution">
    <text evidence="6">The sequence shown here is derived from an EMBL/GenBank/DDBJ whole genome shotgun (WGS) entry which is preliminary data.</text>
</comment>
<feature type="domain" description="RING-type" evidence="5">
    <location>
        <begin position="68"/>
        <end position="115"/>
    </location>
</feature>
<keyword evidence="1" id="KW-0479">Metal-binding</keyword>
<dbReference type="InterPro" id="IPR013083">
    <property type="entry name" value="Znf_RING/FYVE/PHD"/>
</dbReference>
<gene>
    <name evidence="6" type="ORF">EG68_10915</name>
</gene>
<sequence>MPKETVSSTNDGSFPEGFYGNTIGHSEVKCRSCGSVLEYDSHNLIRTENLMGIPSERFISHVDENLICGICHGVFVSPVLTDCGHTFCALCMKQWLQTPNSNVDPQTPKRCPTCRHQFLQTSSLQTGTEEIGVVFTVARPVLSLRNFIGSMLVHCENTARGCTTVESVEVMTSGIHTCVCSYTPVDCAGCGQTVNQLELAAHQLGCFGIQAELQDTDADNLSLGVINKTDEQTQTETFFDKGTPDESQWLSALKYKTTVCCCTQETQTEFVESECSTTKHKPTFVRKLTSLYILNRSLVKLVYALKIELSTSQAELRLCKLKQKAVAHDHMDRVYQKTL</sequence>
<dbReference type="Proteomes" id="UP000822476">
    <property type="component" value="Unassembled WGS sequence"/>
</dbReference>
<evidence type="ECO:0000256" key="4">
    <source>
        <dbReference type="PROSITE-ProRule" id="PRU00175"/>
    </source>
</evidence>
<evidence type="ECO:0000256" key="2">
    <source>
        <dbReference type="ARBA" id="ARBA00022771"/>
    </source>
</evidence>
<evidence type="ECO:0000313" key="7">
    <source>
        <dbReference type="Proteomes" id="UP000822476"/>
    </source>
</evidence>
<keyword evidence="7" id="KW-1185">Reference proteome</keyword>
<protein>
    <recommendedName>
        <fullName evidence="5">RING-type domain-containing protein</fullName>
    </recommendedName>
</protein>
<evidence type="ECO:0000256" key="3">
    <source>
        <dbReference type="ARBA" id="ARBA00022833"/>
    </source>
</evidence>
<reference evidence="6" key="1">
    <citation type="submission" date="2019-07" db="EMBL/GenBank/DDBJ databases">
        <title>Annotation for the trematode Paragonimus miyazaki's.</title>
        <authorList>
            <person name="Choi Y.-J."/>
        </authorList>
    </citation>
    <scope>NUCLEOTIDE SEQUENCE</scope>
    <source>
        <strain evidence="6">Japan</strain>
    </source>
</reference>
<dbReference type="SMART" id="SM00184">
    <property type="entry name" value="RING"/>
    <property type="match status" value="1"/>
</dbReference>
<dbReference type="OrthoDB" id="1630758at2759"/>
<dbReference type="PROSITE" id="PS00518">
    <property type="entry name" value="ZF_RING_1"/>
    <property type="match status" value="1"/>
</dbReference>
<name>A0A8S9YAV3_9TREM</name>
<accession>A0A8S9YAV3</accession>
<dbReference type="SUPFAM" id="SSF57850">
    <property type="entry name" value="RING/U-box"/>
    <property type="match status" value="1"/>
</dbReference>
<dbReference type="AlphaFoldDB" id="A0A8S9YAV3"/>
<evidence type="ECO:0000256" key="1">
    <source>
        <dbReference type="ARBA" id="ARBA00022723"/>
    </source>
</evidence>
<dbReference type="SUPFAM" id="SSF49599">
    <property type="entry name" value="TRAF domain-like"/>
    <property type="match status" value="1"/>
</dbReference>
<keyword evidence="3" id="KW-0862">Zinc</keyword>
<organism evidence="6 7">
    <name type="scientific">Paragonimus skrjabini miyazakii</name>
    <dbReference type="NCBI Taxonomy" id="59628"/>
    <lineage>
        <taxon>Eukaryota</taxon>
        <taxon>Metazoa</taxon>
        <taxon>Spiralia</taxon>
        <taxon>Lophotrochozoa</taxon>
        <taxon>Platyhelminthes</taxon>
        <taxon>Trematoda</taxon>
        <taxon>Digenea</taxon>
        <taxon>Plagiorchiida</taxon>
        <taxon>Troglotremata</taxon>
        <taxon>Troglotrematidae</taxon>
        <taxon>Paragonimus</taxon>
    </lineage>
</organism>
<evidence type="ECO:0000259" key="5">
    <source>
        <dbReference type="PROSITE" id="PS50089"/>
    </source>
</evidence>
<dbReference type="GO" id="GO:0043122">
    <property type="term" value="P:regulation of canonical NF-kappaB signal transduction"/>
    <property type="evidence" value="ECO:0007669"/>
    <property type="project" value="TreeGrafter"/>
</dbReference>
<dbReference type="PROSITE" id="PS50089">
    <property type="entry name" value="ZF_RING_2"/>
    <property type="match status" value="1"/>
</dbReference>
<dbReference type="Pfam" id="PF00097">
    <property type="entry name" value="zf-C3HC4"/>
    <property type="match status" value="1"/>
</dbReference>
<evidence type="ECO:0000313" key="6">
    <source>
        <dbReference type="EMBL" id="KAF7233329.1"/>
    </source>
</evidence>
<dbReference type="PANTHER" id="PTHR10131">
    <property type="entry name" value="TNF RECEPTOR ASSOCIATED FACTOR"/>
    <property type="match status" value="1"/>
</dbReference>
<dbReference type="Gene3D" id="3.30.40.10">
    <property type="entry name" value="Zinc/RING finger domain, C3HC4 (zinc finger)"/>
    <property type="match status" value="1"/>
</dbReference>
<dbReference type="EMBL" id="JTDE01021146">
    <property type="protein sequence ID" value="KAF7233329.1"/>
    <property type="molecule type" value="Genomic_DNA"/>
</dbReference>
<keyword evidence="2 4" id="KW-0863">Zinc-finger</keyword>